<dbReference type="Gene3D" id="1.10.3810.10">
    <property type="entry name" value="Biosynthetic peptidoglycan transglycosylase-like"/>
    <property type="match status" value="1"/>
</dbReference>
<keyword evidence="17" id="KW-1133">Transmembrane helix</keyword>
<keyword evidence="17" id="KW-0812">Transmembrane</keyword>
<evidence type="ECO:0000256" key="2">
    <source>
        <dbReference type="ARBA" id="ARBA00007090"/>
    </source>
</evidence>
<evidence type="ECO:0000256" key="15">
    <source>
        <dbReference type="ARBA" id="ARBA00034000"/>
    </source>
</evidence>
<sequence length="689" mass="77810">MQKPNARPSPGWTPLTETKWFQRSRLFFRWTFYGLAGCAASVLLGFLVLKSQPLPEPVQPLTTHIYSDDGRLIDELHSGEKREYVPLENIPPALIQATIAVEDRFFYDHFGLSPRGILRAAWTDLKEMALVEGASTITQQLARNLYLSHDRTWARKLKEAKYALQLEIHYDKDTLLEMYLNEVYFGHQAYGVGQAAKMFFGKKPEDLTVAECALLAGIPKGAGTYSPYIHPDNAKERQLVVLKAMEREGYLTRDEVNEIARQPLSYKPPQTTETQAPYFRDYIKSLAVHRYGLNQDQIENGGLHIYTTLDLDLQQQAERAIQQHIDTDSELQAALIAVDSKTGAIKAMVGGTDYEKTQYNRTLAKRQPGSAFKPFLYLSALEDGFTPATMMKSEPTTFTYGDDEVYKPQNYHGQYAYRPITMREALVRSDNVYAVKTHFKLGLQPLVETAEQLGIKENLSPHPSLALGSIPVSPLEMTEAYTTIARQGEHVGLTAIKRIEDSRGNVLAEADITSERVASPAYTFVLTHMMQGVFDDEGGTGNIVRQLVKRPVAGKTGTTDWDSWMIGFDTDLVTTVWVGYDQNEKLSYTDARAAKWVWGSFMQRVTRGKANRVFEVPEGVTPAYIDPASGRLATENCPNYYLEYFVTGTQPTETCDVHGGSRPAKPVPVERKEVPERSWFDRLKDWWQH</sequence>
<keyword evidence="12 17" id="KW-0472">Membrane</keyword>
<dbReference type="SUPFAM" id="SSF53955">
    <property type="entry name" value="Lysozyme-like"/>
    <property type="match status" value="1"/>
</dbReference>
<evidence type="ECO:0000256" key="3">
    <source>
        <dbReference type="ARBA" id="ARBA00007739"/>
    </source>
</evidence>
<dbReference type="KEGG" id="ntr:B0W44_17310"/>
<keyword evidence="7" id="KW-0328">Glycosyltransferase</keyword>
<evidence type="ECO:0000313" key="20">
    <source>
        <dbReference type="EMBL" id="AQS57645.1"/>
    </source>
</evidence>
<comment type="catalytic activity">
    <reaction evidence="16">
        <text>[GlcNAc-(1-&gt;4)-Mur2Ac(oyl-L-Ala-gamma-D-Glu-L-Lys-D-Ala-D-Ala)](n)-di-trans,octa-cis-undecaprenyl diphosphate + beta-D-GlcNAc-(1-&gt;4)-Mur2Ac(oyl-L-Ala-gamma-D-Glu-L-Lys-D-Ala-D-Ala)-di-trans,octa-cis-undecaprenyl diphosphate = [GlcNAc-(1-&gt;4)-Mur2Ac(oyl-L-Ala-gamma-D-Glu-L-Lys-D-Ala-D-Ala)](n+1)-di-trans,octa-cis-undecaprenyl diphosphate + di-trans,octa-cis-undecaprenyl diphosphate + H(+)</text>
        <dbReference type="Rhea" id="RHEA:23708"/>
        <dbReference type="Rhea" id="RHEA-COMP:9602"/>
        <dbReference type="Rhea" id="RHEA-COMP:9603"/>
        <dbReference type="ChEBI" id="CHEBI:15378"/>
        <dbReference type="ChEBI" id="CHEBI:58405"/>
        <dbReference type="ChEBI" id="CHEBI:60033"/>
        <dbReference type="ChEBI" id="CHEBI:78435"/>
        <dbReference type="EC" id="2.4.99.28"/>
    </reaction>
</comment>
<feature type="domain" description="Glycosyl transferase family 51" evidence="19">
    <location>
        <begin position="70"/>
        <end position="245"/>
    </location>
</feature>
<dbReference type="PANTHER" id="PTHR32282">
    <property type="entry name" value="BINDING PROTEIN TRANSPEPTIDASE, PUTATIVE-RELATED"/>
    <property type="match status" value="1"/>
</dbReference>
<evidence type="ECO:0000256" key="16">
    <source>
        <dbReference type="ARBA" id="ARBA00049902"/>
    </source>
</evidence>
<dbReference type="PANTHER" id="PTHR32282:SF11">
    <property type="entry name" value="PENICILLIN-BINDING PROTEIN 1B"/>
    <property type="match status" value="1"/>
</dbReference>
<evidence type="ECO:0000256" key="13">
    <source>
        <dbReference type="ARBA" id="ARBA00023268"/>
    </source>
</evidence>
<dbReference type="GO" id="GO:0030288">
    <property type="term" value="C:outer membrane-bounded periplasmic space"/>
    <property type="evidence" value="ECO:0007669"/>
    <property type="project" value="TreeGrafter"/>
</dbReference>
<evidence type="ECO:0000256" key="10">
    <source>
        <dbReference type="ARBA" id="ARBA00022960"/>
    </source>
</evidence>
<comment type="catalytic activity">
    <reaction evidence="15">
        <text>Preferential cleavage: (Ac)2-L-Lys-D-Ala-|-D-Ala. Also transpeptidation of peptidyl-alanyl moieties that are N-acyl substituents of D-alanine.</text>
        <dbReference type="EC" id="3.4.16.4"/>
    </reaction>
</comment>
<evidence type="ECO:0000256" key="5">
    <source>
        <dbReference type="ARBA" id="ARBA00022645"/>
    </source>
</evidence>
<evidence type="ECO:0000256" key="8">
    <source>
        <dbReference type="ARBA" id="ARBA00022679"/>
    </source>
</evidence>
<evidence type="ECO:0000256" key="7">
    <source>
        <dbReference type="ARBA" id="ARBA00022676"/>
    </source>
</evidence>
<dbReference type="GO" id="GO:0071555">
    <property type="term" value="P:cell wall organization"/>
    <property type="evidence" value="ECO:0007669"/>
    <property type="project" value="UniProtKB-KW"/>
</dbReference>
<dbReference type="GO" id="GO:0006508">
    <property type="term" value="P:proteolysis"/>
    <property type="evidence" value="ECO:0007669"/>
    <property type="project" value="UniProtKB-KW"/>
</dbReference>
<dbReference type="EMBL" id="CP019699">
    <property type="protein sequence ID" value="AQS57645.1"/>
    <property type="molecule type" value="Genomic_DNA"/>
</dbReference>
<dbReference type="GO" id="GO:0008658">
    <property type="term" value="F:penicillin binding"/>
    <property type="evidence" value="ECO:0007669"/>
    <property type="project" value="InterPro"/>
</dbReference>
<dbReference type="Gene3D" id="3.40.710.10">
    <property type="entry name" value="DD-peptidase/beta-lactamase superfamily"/>
    <property type="match status" value="1"/>
</dbReference>
<dbReference type="Pfam" id="PF00912">
    <property type="entry name" value="Transgly"/>
    <property type="match status" value="1"/>
</dbReference>
<reference evidence="20 21" key="1">
    <citation type="journal article" date="2015" name="Int. J. Syst. Evol. Microbiol.">
        <title>Novibacillus thermophilus gen. nov., sp. nov., a Gram-staining-negative and moderately thermophilic member of the family Thermoactinomycetaceae.</title>
        <authorList>
            <person name="Yang G."/>
            <person name="Chen J."/>
            <person name="Zhou S."/>
        </authorList>
    </citation>
    <scope>NUCLEOTIDE SEQUENCE [LARGE SCALE GENOMIC DNA]</scope>
    <source>
        <strain evidence="20 21">SG-1</strain>
    </source>
</reference>
<gene>
    <name evidence="20" type="ORF">B0W44_17310</name>
</gene>
<keyword evidence="8" id="KW-0808">Transferase</keyword>
<evidence type="ECO:0000259" key="18">
    <source>
        <dbReference type="Pfam" id="PF00905"/>
    </source>
</evidence>
<keyword evidence="14" id="KW-0961">Cell wall biogenesis/degradation</keyword>
<keyword evidence="21" id="KW-1185">Reference proteome</keyword>
<comment type="similarity">
    <text evidence="2">In the C-terminal section; belongs to the transpeptidase family.</text>
</comment>
<dbReference type="GO" id="GO:0009252">
    <property type="term" value="P:peptidoglycan biosynthetic process"/>
    <property type="evidence" value="ECO:0007669"/>
    <property type="project" value="UniProtKB-KW"/>
</dbReference>
<dbReference type="InterPro" id="IPR050396">
    <property type="entry name" value="Glycosyltr_51/Transpeptidase"/>
</dbReference>
<dbReference type="GO" id="GO:0008955">
    <property type="term" value="F:peptidoglycan glycosyltransferase activity"/>
    <property type="evidence" value="ECO:0007669"/>
    <property type="project" value="UniProtKB-EC"/>
</dbReference>
<dbReference type="SUPFAM" id="SSF56601">
    <property type="entry name" value="beta-lactamase/transpeptidase-like"/>
    <property type="match status" value="1"/>
</dbReference>
<keyword evidence="6" id="KW-0645">Protease</keyword>
<dbReference type="AlphaFoldDB" id="A0A1U9KC57"/>
<evidence type="ECO:0000256" key="4">
    <source>
        <dbReference type="ARBA" id="ARBA00022475"/>
    </source>
</evidence>
<dbReference type="STRING" id="1471761.B0W44_17310"/>
<dbReference type="InterPro" id="IPR036950">
    <property type="entry name" value="PBP_transglycosylase"/>
</dbReference>
<dbReference type="Pfam" id="PF00905">
    <property type="entry name" value="Transpeptidase"/>
    <property type="match status" value="1"/>
</dbReference>
<keyword evidence="13" id="KW-0511">Multifunctional enzyme</keyword>
<dbReference type="FunFam" id="1.10.3810.10:FF:000001">
    <property type="entry name" value="Penicillin-binding protein 1A"/>
    <property type="match status" value="1"/>
</dbReference>
<dbReference type="GO" id="GO:0008360">
    <property type="term" value="P:regulation of cell shape"/>
    <property type="evidence" value="ECO:0007669"/>
    <property type="project" value="UniProtKB-KW"/>
</dbReference>
<keyword evidence="9" id="KW-0378">Hydrolase</keyword>
<feature type="transmembrane region" description="Helical" evidence="17">
    <location>
        <begin position="30"/>
        <end position="49"/>
    </location>
</feature>
<keyword evidence="5" id="KW-0121">Carboxypeptidase</keyword>
<dbReference type="InterPro" id="IPR001460">
    <property type="entry name" value="PCN-bd_Tpept"/>
</dbReference>
<dbReference type="InterPro" id="IPR012338">
    <property type="entry name" value="Beta-lactam/transpept-like"/>
</dbReference>
<evidence type="ECO:0000256" key="12">
    <source>
        <dbReference type="ARBA" id="ARBA00023136"/>
    </source>
</evidence>
<organism evidence="20 21">
    <name type="scientific">Novibacillus thermophilus</name>
    <dbReference type="NCBI Taxonomy" id="1471761"/>
    <lineage>
        <taxon>Bacteria</taxon>
        <taxon>Bacillati</taxon>
        <taxon>Bacillota</taxon>
        <taxon>Bacilli</taxon>
        <taxon>Bacillales</taxon>
        <taxon>Thermoactinomycetaceae</taxon>
        <taxon>Novibacillus</taxon>
    </lineage>
</organism>
<evidence type="ECO:0000256" key="9">
    <source>
        <dbReference type="ARBA" id="ARBA00022801"/>
    </source>
</evidence>
<evidence type="ECO:0000256" key="6">
    <source>
        <dbReference type="ARBA" id="ARBA00022670"/>
    </source>
</evidence>
<dbReference type="NCBIfam" id="TIGR02074">
    <property type="entry name" value="PBP_1a_fam"/>
    <property type="match status" value="1"/>
</dbReference>
<evidence type="ECO:0000256" key="1">
    <source>
        <dbReference type="ARBA" id="ARBA00004236"/>
    </source>
</evidence>
<dbReference type="GO" id="GO:0005886">
    <property type="term" value="C:plasma membrane"/>
    <property type="evidence" value="ECO:0007669"/>
    <property type="project" value="UniProtKB-SubCell"/>
</dbReference>
<evidence type="ECO:0000256" key="11">
    <source>
        <dbReference type="ARBA" id="ARBA00022984"/>
    </source>
</evidence>
<dbReference type="Proteomes" id="UP000188603">
    <property type="component" value="Chromosome"/>
</dbReference>
<keyword evidence="11" id="KW-0573">Peptidoglycan synthesis</keyword>
<comment type="subcellular location">
    <subcellularLocation>
        <location evidence="1">Cell membrane</location>
    </subcellularLocation>
</comment>
<proteinExistence type="inferred from homology"/>
<keyword evidence="4" id="KW-1003">Cell membrane</keyword>
<evidence type="ECO:0000259" key="19">
    <source>
        <dbReference type="Pfam" id="PF00912"/>
    </source>
</evidence>
<feature type="domain" description="Penicillin-binding protein transpeptidase" evidence="18">
    <location>
        <begin position="335"/>
        <end position="587"/>
    </location>
</feature>
<protein>
    <submittedName>
        <fullName evidence="20">Uncharacterized protein</fullName>
    </submittedName>
</protein>
<dbReference type="InterPro" id="IPR001264">
    <property type="entry name" value="Glyco_trans_51"/>
</dbReference>
<dbReference type="InterPro" id="IPR023346">
    <property type="entry name" value="Lysozyme-like_dom_sf"/>
</dbReference>
<evidence type="ECO:0000313" key="21">
    <source>
        <dbReference type="Proteomes" id="UP000188603"/>
    </source>
</evidence>
<name>A0A1U9KC57_9BACL</name>
<comment type="similarity">
    <text evidence="3">In the N-terminal section; belongs to the glycosyltransferase 51 family.</text>
</comment>
<accession>A0A1U9KC57</accession>
<keyword evidence="10" id="KW-0133">Cell shape</keyword>
<dbReference type="GO" id="GO:0009002">
    <property type="term" value="F:serine-type D-Ala-D-Ala carboxypeptidase activity"/>
    <property type="evidence" value="ECO:0007669"/>
    <property type="project" value="UniProtKB-EC"/>
</dbReference>
<evidence type="ECO:0000256" key="17">
    <source>
        <dbReference type="SAM" id="Phobius"/>
    </source>
</evidence>
<evidence type="ECO:0000256" key="14">
    <source>
        <dbReference type="ARBA" id="ARBA00023316"/>
    </source>
</evidence>